<name>A0A8C9X578_SANLU</name>
<dbReference type="PANTHER" id="PTHR12155:SF48">
    <property type="entry name" value="RRM DOMAIN-CONTAINING PROTEIN"/>
    <property type="match status" value="1"/>
</dbReference>
<sequence length="349" mass="39329">MKGKISGKRCDVSSQNQASLLQIPQSWPSNVPTGAGASITSPAKKCKRNRHNHFRRRRVRNAGKHRWAVGGSKWVQRQSSRGHSAAGPQPQRPIVQYDTAQGLDTPEQDIPRVSEQDISCCQLLRNGAYIGNETRSIEFKLGGGKYMEKIFSTQVLKYGCAFLNSGGGSLLVGVRDNGVVCGVFFDHKKEDRTRLQVDDTVKQFDPPLFPHNYSLRFLPVITPGRREHCLKVLCLTFRAPPAFAEPTLYQVGEGQVYMRRDGSVQGPLGVSVILEWSRQMWAGKVKQLEQHVCEATSEKWFLAGQLHTLRLAIGPLQQIATSLPQRQQRHRHRRSSLRWNRRSNLSSQL</sequence>
<dbReference type="GeneTree" id="ENSGT00410000025651"/>
<feature type="domain" description="Schlafen AlbA-2" evidence="2">
    <location>
        <begin position="133"/>
        <end position="264"/>
    </location>
</feature>
<dbReference type="AlphaFoldDB" id="A0A8C9X578"/>
<gene>
    <name evidence="3" type="primary">LOC116035914</name>
</gene>
<protein>
    <recommendedName>
        <fullName evidence="2">Schlafen AlbA-2 domain-containing protein</fullName>
    </recommendedName>
</protein>
<dbReference type="InterPro" id="IPR038461">
    <property type="entry name" value="Schlafen_AlbA_2_dom_sf"/>
</dbReference>
<feature type="region of interest" description="Disordered" evidence="1">
    <location>
        <begin position="70"/>
        <end position="93"/>
    </location>
</feature>
<dbReference type="GeneID" id="116035914"/>
<dbReference type="Gene3D" id="3.30.950.30">
    <property type="entry name" value="Schlafen, AAA domain"/>
    <property type="match status" value="1"/>
</dbReference>
<dbReference type="PANTHER" id="PTHR12155">
    <property type="entry name" value="SCHLAFEN"/>
    <property type="match status" value="1"/>
</dbReference>
<evidence type="ECO:0000259" key="2">
    <source>
        <dbReference type="Pfam" id="PF04326"/>
    </source>
</evidence>
<feature type="compositionally biased region" description="Basic residues" evidence="1">
    <location>
        <begin position="327"/>
        <end position="341"/>
    </location>
</feature>
<feature type="region of interest" description="Disordered" evidence="1">
    <location>
        <begin position="323"/>
        <end position="349"/>
    </location>
</feature>
<organism evidence="3 4">
    <name type="scientific">Sander lucioperca</name>
    <name type="common">Pike-perch</name>
    <name type="synonym">Perca lucioperca</name>
    <dbReference type="NCBI Taxonomy" id="283035"/>
    <lineage>
        <taxon>Eukaryota</taxon>
        <taxon>Metazoa</taxon>
        <taxon>Chordata</taxon>
        <taxon>Craniata</taxon>
        <taxon>Vertebrata</taxon>
        <taxon>Euteleostomi</taxon>
        <taxon>Actinopterygii</taxon>
        <taxon>Neopterygii</taxon>
        <taxon>Teleostei</taxon>
        <taxon>Neoteleostei</taxon>
        <taxon>Acanthomorphata</taxon>
        <taxon>Eupercaria</taxon>
        <taxon>Perciformes</taxon>
        <taxon>Percoidei</taxon>
        <taxon>Percidae</taxon>
        <taxon>Luciopercinae</taxon>
        <taxon>Sander</taxon>
    </lineage>
</organism>
<reference evidence="3" key="1">
    <citation type="submission" date="2025-08" db="UniProtKB">
        <authorList>
            <consortium name="Ensembl"/>
        </authorList>
    </citation>
    <scope>IDENTIFICATION</scope>
</reference>
<dbReference type="RefSeq" id="XP_031135152.1">
    <property type="nucleotide sequence ID" value="XM_031279292.2"/>
</dbReference>
<accession>A0A8C9X578</accession>
<dbReference type="Ensembl" id="ENSSLUT00000005443.1">
    <property type="protein sequence ID" value="ENSSLUP00000005303.1"/>
    <property type="gene ID" value="ENSSLUG00000002366.1"/>
</dbReference>
<reference evidence="3" key="2">
    <citation type="submission" date="2025-09" db="UniProtKB">
        <authorList>
            <consortium name="Ensembl"/>
        </authorList>
    </citation>
    <scope>IDENTIFICATION</scope>
</reference>
<dbReference type="Proteomes" id="UP000694568">
    <property type="component" value="Unplaced"/>
</dbReference>
<evidence type="ECO:0000313" key="4">
    <source>
        <dbReference type="Proteomes" id="UP000694568"/>
    </source>
</evidence>
<proteinExistence type="predicted"/>
<evidence type="ECO:0000313" key="3">
    <source>
        <dbReference type="Ensembl" id="ENSSLUP00000005303.1"/>
    </source>
</evidence>
<keyword evidence="4" id="KW-1185">Reference proteome</keyword>
<dbReference type="Pfam" id="PF04326">
    <property type="entry name" value="SLFN_AlbA_2"/>
    <property type="match status" value="1"/>
</dbReference>
<feature type="region of interest" description="Disordered" evidence="1">
    <location>
        <begin position="23"/>
        <end position="53"/>
    </location>
</feature>
<feature type="compositionally biased region" description="Basic residues" evidence="1">
    <location>
        <begin position="44"/>
        <end position="53"/>
    </location>
</feature>
<dbReference type="RefSeq" id="XP_031135153.1">
    <property type="nucleotide sequence ID" value="XM_031279293.2"/>
</dbReference>
<dbReference type="InterPro" id="IPR029684">
    <property type="entry name" value="Schlafen"/>
</dbReference>
<dbReference type="InterPro" id="IPR007421">
    <property type="entry name" value="Schlafen_AlbA_2_dom"/>
</dbReference>
<evidence type="ECO:0000256" key="1">
    <source>
        <dbReference type="SAM" id="MobiDB-lite"/>
    </source>
</evidence>
<dbReference type="OrthoDB" id="10259112at2759"/>
<feature type="compositionally biased region" description="Polar residues" evidence="1">
    <location>
        <begin position="23"/>
        <end position="32"/>
    </location>
</feature>